<dbReference type="Pfam" id="PF17253">
    <property type="entry name" value="DUF5320"/>
    <property type="match status" value="1"/>
</dbReference>
<dbReference type="InterPro" id="IPR035205">
    <property type="entry name" value="DUF5320"/>
</dbReference>
<name>A0A1M4UH95_9CLOT</name>
<evidence type="ECO:0000256" key="1">
    <source>
        <dbReference type="SAM" id="MobiDB-lite"/>
    </source>
</evidence>
<gene>
    <name evidence="2" type="ORF">SAMN02746091_00667</name>
</gene>
<feature type="region of interest" description="Disordered" evidence="1">
    <location>
        <begin position="1"/>
        <end position="39"/>
    </location>
</feature>
<proteinExistence type="predicted"/>
<dbReference type="Proteomes" id="UP000184423">
    <property type="component" value="Unassembled WGS sequence"/>
</dbReference>
<reference evidence="3" key="1">
    <citation type="submission" date="2016-11" db="EMBL/GenBank/DDBJ databases">
        <authorList>
            <person name="Varghese N."/>
            <person name="Submissions S."/>
        </authorList>
    </citation>
    <scope>NUCLEOTIDE SEQUENCE [LARGE SCALE GENOMIC DNA]</scope>
    <source>
        <strain evidence="3">DSM 10124</strain>
    </source>
</reference>
<evidence type="ECO:0000313" key="3">
    <source>
        <dbReference type="Proteomes" id="UP000184423"/>
    </source>
</evidence>
<organism evidence="2 3">
    <name type="scientific">Caloramator proteoclasticus DSM 10124</name>
    <dbReference type="NCBI Taxonomy" id="1121262"/>
    <lineage>
        <taxon>Bacteria</taxon>
        <taxon>Bacillati</taxon>
        <taxon>Bacillota</taxon>
        <taxon>Clostridia</taxon>
        <taxon>Eubacteriales</taxon>
        <taxon>Clostridiaceae</taxon>
        <taxon>Caloramator</taxon>
    </lineage>
</organism>
<dbReference type="AlphaFoldDB" id="A0A1M4UH95"/>
<keyword evidence="3" id="KW-1185">Reference proteome</keyword>
<feature type="compositionally biased region" description="Gly residues" evidence="1">
    <location>
        <begin position="8"/>
        <end position="20"/>
    </location>
</feature>
<evidence type="ECO:0000313" key="2">
    <source>
        <dbReference type="EMBL" id="SHE56121.1"/>
    </source>
</evidence>
<sequence>MPRRDGTGPNGKGPRTGRGLGRCTDNNGSVQCRRDRRGRGCGRFCRRNEN</sequence>
<accession>A0A1M4UH95</accession>
<protein>
    <submittedName>
        <fullName evidence="2">Uncharacterized protein</fullName>
    </submittedName>
</protein>
<dbReference type="RefSeq" id="WP_156897849.1">
    <property type="nucleotide sequence ID" value="NZ_FQVG01000007.1"/>
</dbReference>
<dbReference type="EMBL" id="FQVG01000007">
    <property type="protein sequence ID" value="SHE56121.1"/>
    <property type="molecule type" value="Genomic_DNA"/>
</dbReference>